<feature type="domain" description="C-type lectin" evidence="4">
    <location>
        <begin position="236"/>
        <end position="333"/>
    </location>
</feature>
<sequence>MASLLSSDREYFLIQDPQTMLGAHCYCLRQGTRLAGFRDDRDMEQAASLCPNCSFWIGLYRQGLSWVWLNGDPYKFTQWSPASRTSESCAVMNESLWYQEKCLQKHPFVCCKGPTGALPFLLQLLLNCRSIPDQKDVLTPAPQSTMAVTSPPTASGSASDSWIPVTSKRFSAGSNHGYNPATTDGNELPYPTAVQDLSSTQYRPEQETRNTELATFSASDLTKAGPLQDQSPVVIQENRTWFEALAACQARGQILAGRVALQQGLKAWLGLHRHGLWGYWVWANGSAVEEPQSWREGEPSDPLWGNCGAGTGTEEGVLWEDECCEQKLYYVCE</sequence>
<proteinExistence type="predicted"/>
<evidence type="ECO:0000313" key="6">
    <source>
        <dbReference type="Proteomes" id="UP001178461"/>
    </source>
</evidence>
<evidence type="ECO:0000259" key="4">
    <source>
        <dbReference type="PROSITE" id="PS50041"/>
    </source>
</evidence>
<dbReference type="InterPro" id="IPR001304">
    <property type="entry name" value="C-type_lectin-like"/>
</dbReference>
<evidence type="ECO:0000256" key="1">
    <source>
        <dbReference type="ARBA" id="ARBA00004613"/>
    </source>
</evidence>
<dbReference type="CDD" id="cd00037">
    <property type="entry name" value="CLECT"/>
    <property type="match status" value="2"/>
</dbReference>
<dbReference type="InterPro" id="IPR018378">
    <property type="entry name" value="C-type_lectin_CS"/>
</dbReference>
<accession>A0AA35NY53</accession>
<dbReference type="EMBL" id="OX395127">
    <property type="protein sequence ID" value="CAI5768084.1"/>
    <property type="molecule type" value="Genomic_DNA"/>
</dbReference>
<dbReference type="SMART" id="SM00034">
    <property type="entry name" value="CLECT"/>
    <property type="match status" value="2"/>
</dbReference>
<organism evidence="5 6">
    <name type="scientific">Podarcis lilfordi</name>
    <name type="common">Lilford's wall lizard</name>
    <dbReference type="NCBI Taxonomy" id="74358"/>
    <lineage>
        <taxon>Eukaryota</taxon>
        <taxon>Metazoa</taxon>
        <taxon>Chordata</taxon>
        <taxon>Craniata</taxon>
        <taxon>Vertebrata</taxon>
        <taxon>Euteleostomi</taxon>
        <taxon>Lepidosauria</taxon>
        <taxon>Squamata</taxon>
        <taxon>Bifurcata</taxon>
        <taxon>Unidentata</taxon>
        <taxon>Episquamata</taxon>
        <taxon>Laterata</taxon>
        <taxon>Lacertibaenia</taxon>
        <taxon>Lacertidae</taxon>
        <taxon>Podarcis</taxon>
    </lineage>
</organism>
<dbReference type="Gene3D" id="3.10.100.10">
    <property type="entry name" value="Mannose-Binding Protein A, subunit A"/>
    <property type="match status" value="2"/>
</dbReference>
<dbReference type="SUPFAM" id="SSF56436">
    <property type="entry name" value="C-type lectin-like"/>
    <property type="match status" value="2"/>
</dbReference>
<name>A0AA35NY53_9SAUR</name>
<keyword evidence="6" id="KW-1185">Reference proteome</keyword>
<keyword evidence="2" id="KW-0964">Secreted</keyword>
<evidence type="ECO:0000256" key="2">
    <source>
        <dbReference type="ARBA" id="ARBA00022525"/>
    </source>
</evidence>
<dbReference type="AlphaFoldDB" id="A0AA35NY53"/>
<gene>
    <name evidence="5" type="ORF">PODLI_1B007812</name>
</gene>
<dbReference type="InterPro" id="IPR016186">
    <property type="entry name" value="C-type_lectin-like/link_sf"/>
</dbReference>
<comment type="subcellular location">
    <subcellularLocation>
        <location evidence="1">Secreted</location>
    </subcellularLocation>
</comment>
<dbReference type="InterPro" id="IPR016187">
    <property type="entry name" value="CTDL_fold"/>
</dbReference>
<evidence type="ECO:0000256" key="3">
    <source>
        <dbReference type="ARBA" id="ARBA00023157"/>
    </source>
</evidence>
<dbReference type="GO" id="GO:0005576">
    <property type="term" value="C:extracellular region"/>
    <property type="evidence" value="ECO:0007669"/>
    <property type="project" value="UniProtKB-SubCell"/>
</dbReference>
<dbReference type="PROSITE" id="PS50041">
    <property type="entry name" value="C_TYPE_LECTIN_2"/>
    <property type="match status" value="2"/>
</dbReference>
<dbReference type="PANTHER" id="PTHR45784:SF5">
    <property type="entry name" value="C-TYPE LECTIN DOMAIN FAMILY 20 MEMBER A-RELATED"/>
    <property type="match status" value="1"/>
</dbReference>
<reference evidence="5" key="1">
    <citation type="submission" date="2022-12" db="EMBL/GenBank/DDBJ databases">
        <authorList>
            <person name="Alioto T."/>
            <person name="Alioto T."/>
            <person name="Gomez Garrido J."/>
        </authorList>
    </citation>
    <scope>NUCLEOTIDE SEQUENCE</scope>
</reference>
<dbReference type="PROSITE" id="PS00615">
    <property type="entry name" value="C_TYPE_LECTIN_1"/>
    <property type="match status" value="1"/>
</dbReference>
<evidence type="ECO:0000313" key="5">
    <source>
        <dbReference type="EMBL" id="CAI5768084.1"/>
    </source>
</evidence>
<feature type="domain" description="C-type lectin" evidence="4">
    <location>
        <begin position="6"/>
        <end position="111"/>
    </location>
</feature>
<protein>
    <recommendedName>
        <fullName evidence="4">C-type lectin domain-containing protein</fullName>
    </recommendedName>
</protein>
<dbReference type="Proteomes" id="UP001178461">
    <property type="component" value="Chromosome 2"/>
</dbReference>
<dbReference type="PANTHER" id="PTHR45784">
    <property type="entry name" value="C-TYPE LECTIN DOMAIN FAMILY 20 MEMBER A-RELATED"/>
    <property type="match status" value="1"/>
</dbReference>
<keyword evidence="3" id="KW-1015">Disulfide bond</keyword>
<dbReference type="Pfam" id="PF00059">
    <property type="entry name" value="Lectin_C"/>
    <property type="match status" value="2"/>
</dbReference>